<dbReference type="AlphaFoldDB" id="A0A6C0DVA0"/>
<evidence type="ECO:0000256" key="1">
    <source>
        <dbReference type="SAM" id="MobiDB-lite"/>
    </source>
</evidence>
<organism evidence="2">
    <name type="scientific">viral metagenome</name>
    <dbReference type="NCBI Taxonomy" id="1070528"/>
    <lineage>
        <taxon>unclassified sequences</taxon>
        <taxon>metagenomes</taxon>
        <taxon>organismal metagenomes</taxon>
    </lineage>
</organism>
<accession>A0A6C0DVA0</accession>
<name>A0A6C0DVA0_9ZZZZ</name>
<proteinExistence type="predicted"/>
<protein>
    <submittedName>
        <fullName evidence="2">Uncharacterized protein</fullName>
    </submittedName>
</protein>
<reference evidence="2" key="1">
    <citation type="journal article" date="2020" name="Nature">
        <title>Giant virus diversity and host interactions through global metagenomics.</title>
        <authorList>
            <person name="Schulz F."/>
            <person name="Roux S."/>
            <person name="Paez-Espino D."/>
            <person name="Jungbluth S."/>
            <person name="Walsh D.A."/>
            <person name="Denef V.J."/>
            <person name="McMahon K.D."/>
            <person name="Konstantinidis K.T."/>
            <person name="Eloe-Fadrosh E.A."/>
            <person name="Kyrpides N.C."/>
            <person name="Woyke T."/>
        </authorList>
    </citation>
    <scope>NUCLEOTIDE SEQUENCE</scope>
    <source>
        <strain evidence="2">GVMAG-M-3300023174-60</strain>
    </source>
</reference>
<feature type="compositionally biased region" description="Basic residues" evidence="1">
    <location>
        <begin position="72"/>
        <end position="97"/>
    </location>
</feature>
<feature type="region of interest" description="Disordered" evidence="1">
    <location>
        <begin position="31"/>
        <end position="97"/>
    </location>
</feature>
<evidence type="ECO:0000313" key="2">
    <source>
        <dbReference type="EMBL" id="QHT20381.1"/>
    </source>
</evidence>
<sequence>MSGFVRNDWGQYLNGGSSYYNFEYRSRALLEPTPAPAPTPAPPPSLAPVPITPQTRKNNKEGRVVIPAQKGGKIKSLRSKRSNKRSNKNKRRRTHRK</sequence>
<dbReference type="EMBL" id="MN739677">
    <property type="protein sequence ID" value="QHT20381.1"/>
    <property type="molecule type" value="Genomic_DNA"/>
</dbReference>
<feature type="compositionally biased region" description="Pro residues" evidence="1">
    <location>
        <begin position="33"/>
        <end position="51"/>
    </location>
</feature>